<comment type="caution">
    <text evidence="2">The sequence shown here is derived from an EMBL/GenBank/DDBJ whole genome shotgun (WGS) entry which is preliminary data.</text>
</comment>
<organism evidence="2 3">
    <name type="scientific">Arctia plantaginis</name>
    <name type="common">Wood tiger moth</name>
    <name type="synonym">Phalaena plantaginis</name>
    <dbReference type="NCBI Taxonomy" id="874455"/>
    <lineage>
        <taxon>Eukaryota</taxon>
        <taxon>Metazoa</taxon>
        <taxon>Ecdysozoa</taxon>
        <taxon>Arthropoda</taxon>
        <taxon>Hexapoda</taxon>
        <taxon>Insecta</taxon>
        <taxon>Pterygota</taxon>
        <taxon>Neoptera</taxon>
        <taxon>Endopterygota</taxon>
        <taxon>Lepidoptera</taxon>
        <taxon>Glossata</taxon>
        <taxon>Ditrysia</taxon>
        <taxon>Noctuoidea</taxon>
        <taxon>Erebidae</taxon>
        <taxon>Arctiinae</taxon>
        <taxon>Arctia</taxon>
    </lineage>
</organism>
<proteinExistence type="predicted"/>
<dbReference type="EMBL" id="CADEBC010000525">
    <property type="protein sequence ID" value="CAB3246367.1"/>
    <property type="molecule type" value="Genomic_DNA"/>
</dbReference>
<gene>
    <name evidence="2" type="ORF">APLA_LOCUS10846</name>
</gene>
<dbReference type="Proteomes" id="UP000494106">
    <property type="component" value="Unassembled WGS sequence"/>
</dbReference>
<name>A0A8S1AJ70_ARCPL</name>
<reference evidence="2 3" key="1">
    <citation type="submission" date="2020-04" db="EMBL/GenBank/DDBJ databases">
        <authorList>
            <person name="Wallbank WR R."/>
            <person name="Pardo Diaz C."/>
            <person name="Kozak K."/>
            <person name="Martin S."/>
            <person name="Jiggins C."/>
            <person name="Moest M."/>
            <person name="Warren A I."/>
            <person name="Byers J.R.P. K."/>
            <person name="Montejo-Kovacevich G."/>
            <person name="Yen C E."/>
        </authorList>
    </citation>
    <scope>NUCLEOTIDE SEQUENCE [LARGE SCALE GENOMIC DNA]</scope>
</reference>
<dbReference type="AlphaFoldDB" id="A0A8S1AJ70"/>
<keyword evidence="1" id="KW-0175">Coiled coil</keyword>
<accession>A0A8S1AJ70</accession>
<evidence type="ECO:0000313" key="2">
    <source>
        <dbReference type="EMBL" id="CAB3246367.1"/>
    </source>
</evidence>
<feature type="coiled-coil region" evidence="1">
    <location>
        <begin position="97"/>
        <end position="145"/>
    </location>
</feature>
<dbReference type="OrthoDB" id="7379842at2759"/>
<sequence>MSLSDDLFNAYNLQKGKTVKNHIDSDQSTAYEVFRNKTTAVEVIVKEVPNNKQKIGIPLHQDIAGRHAPENFESLKQELIKTNNILEKSRISFQICMREMKKQLDSANQMEMDIQTKYLNLKLENEKLKTLLMSKTNLVKKLSKELSILKRIIKSVIKNMINIPKADNNNVSCTSDPDYDDFEKNLKGDLKFTKFDQSVTLDSTAPKELNNTFDKRLFE</sequence>
<keyword evidence="3" id="KW-1185">Reference proteome</keyword>
<evidence type="ECO:0000256" key="1">
    <source>
        <dbReference type="SAM" id="Coils"/>
    </source>
</evidence>
<evidence type="ECO:0000313" key="3">
    <source>
        <dbReference type="Proteomes" id="UP000494106"/>
    </source>
</evidence>
<protein>
    <submittedName>
        <fullName evidence="2">Uncharacterized protein</fullName>
    </submittedName>
</protein>